<organism evidence="5 6">
    <name type="scientific">Tepidanaerobacter acetatoxydans (strain DSM 21804 / JCM 16047 / Re1)</name>
    <dbReference type="NCBI Taxonomy" id="1209989"/>
    <lineage>
        <taxon>Bacteria</taxon>
        <taxon>Bacillati</taxon>
        <taxon>Bacillota</taxon>
        <taxon>Clostridia</taxon>
        <taxon>Thermosediminibacterales</taxon>
        <taxon>Tepidanaerobacteraceae</taxon>
        <taxon>Tepidanaerobacter</taxon>
    </lineage>
</organism>
<dbReference type="KEGG" id="tep:TepRe1_1806"/>
<evidence type="ECO:0000256" key="2">
    <source>
        <dbReference type="ARBA" id="ARBA00022723"/>
    </source>
</evidence>
<dbReference type="SUPFAM" id="SSF56529">
    <property type="entry name" value="FAH"/>
    <property type="match status" value="1"/>
</dbReference>
<feature type="domain" description="Rv2993c-like N-terminal" evidence="4">
    <location>
        <begin position="1"/>
        <end position="50"/>
    </location>
</feature>
<dbReference type="PANTHER" id="PTHR42796:SF4">
    <property type="entry name" value="FUMARYLACETOACETATE HYDROLASE DOMAIN-CONTAINING PROTEIN 2A"/>
    <property type="match status" value="1"/>
</dbReference>
<dbReference type="Gene3D" id="3.90.850.10">
    <property type="entry name" value="Fumarylacetoacetase-like, C-terminal domain"/>
    <property type="match status" value="1"/>
</dbReference>
<comment type="similarity">
    <text evidence="1">Belongs to the FAH family.</text>
</comment>
<evidence type="ECO:0000313" key="5">
    <source>
        <dbReference type="EMBL" id="CCP26764.1"/>
    </source>
</evidence>
<dbReference type="InterPro" id="IPR051121">
    <property type="entry name" value="FAH"/>
</dbReference>
<dbReference type="InterPro" id="IPR011234">
    <property type="entry name" value="Fumarylacetoacetase-like_C"/>
</dbReference>
<evidence type="ECO:0000259" key="3">
    <source>
        <dbReference type="Pfam" id="PF01557"/>
    </source>
</evidence>
<gene>
    <name evidence="5" type="ordered locus">TEPIRE1_1947</name>
</gene>
<protein>
    <recommendedName>
        <fullName evidence="7">Ureidoglycolate lyase</fullName>
    </recommendedName>
</protein>
<dbReference type="GO" id="GO:0016853">
    <property type="term" value="F:isomerase activity"/>
    <property type="evidence" value="ECO:0007669"/>
    <property type="project" value="UniProtKB-ARBA"/>
</dbReference>
<evidence type="ECO:0000259" key="4">
    <source>
        <dbReference type="Pfam" id="PF10370"/>
    </source>
</evidence>
<dbReference type="AlphaFoldDB" id="F4LXK8"/>
<evidence type="ECO:0000313" key="6">
    <source>
        <dbReference type="Proteomes" id="UP000010802"/>
    </source>
</evidence>
<dbReference type="InterPro" id="IPR018833">
    <property type="entry name" value="Rv2993c-like_N"/>
</dbReference>
<dbReference type="GO" id="GO:0019752">
    <property type="term" value="P:carboxylic acid metabolic process"/>
    <property type="evidence" value="ECO:0007669"/>
    <property type="project" value="UniProtKB-ARBA"/>
</dbReference>
<name>F4LXK8_TEPAE</name>
<dbReference type="HOGENOM" id="CLU_028458_4_2_9"/>
<accession>F4LXK8</accession>
<dbReference type="STRING" id="1209989.TepRe1_1806"/>
<dbReference type="FunFam" id="3.90.850.10:FF:000002">
    <property type="entry name" value="2-hydroxyhepta-2,4-diene-1,7-dioate isomerase"/>
    <property type="match status" value="1"/>
</dbReference>
<dbReference type="InterPro" id="IPR036663">
    <property type="entry name" value="Fumarylacetoacetase_C_sf"/>
</dbReference>
<sequence length="250" mass="27926">MKIVSFQLNDNISYGVIKNKEVMLIKGNIFGDFVVSDIRIPLDGIKILPPVMPSKAVCVGLNYRDHIEESHAQVPRNPVIFIKPSTSVIGNMDDIEYPKLSNRVDYEGELAIVIGKKTKNISVKTAKEHIFGYTCSNDVTARDLQPSNGQWTISKSFDTFLPLGPCIETELDPMNLDIRTYLNHELKQSSNTCHLIFDPYTLISYISEIMTLLPGDVILTGTPSGIGPMKKGDRVIVEIENIGRLINYVK</sequence>
<reference evidence="6" key="1">
    <citation type="journal article" date="2013" name="Genome Announc.">
        <title>First genome sequence of a syntrophic acetate-oxidizing bacterium, Tepidanaerobacter acetatoxydans strain Re1.</title>
        <authorList>
            <person name="Manzoor S."/>
            <person name="Bongcam-Rudloff E."/>
            <person name="Schnurer A."/>
            <person name="Muller B."/>
        </authorList>
    </citation>
    <scope>NUCLEOTIDE SEQUENCE [LARGE SCALE GENOMIC DNA]</scope>
    <source>
        <strain evidence="6">Re1</strain>
    </source>
</reference>
<dbReference type="Proteomes" id="UP000010802">
    <property type="component" value="Chromosome"/>
</dbReference>
<dbReference type="eggNOG" id="COG0179">
    <property type="taxonomic scope" value="Bacteria"/>
</dbReference>
<feature type="domain" description="Fumarylacetoacetase-like C-terminal" evidence="3">
    <location>
        <begin position="55"/>
        <end position="249"/>
    </location>
</feature>
<evidence type="ECO:0008006" key="7">
    <source>
        <dbReference type="Google" id="ProtNLM"/>
    </source>
</evidence>
<dbReference type="PANTHER" id="PTHR42796">
    <property type="entry name" value="FUMARYLACETOACETATE HYDROLASE DOMAIN-CONTAINING PROTEIN 2A-RELATED"/>
    <property type="match status" value="1"/>
</dbReference>
<proteinExistence type="inferred from homology"/>
<keyword evidence="6" id="KW-1185">Reference proteome</keyword>
<dbReference type="PATRIC" id="fig|1209989.3.peg.2247"/>
<dbReference type="Pfam" id="PF10370">
    <property type="entry name" value="Rv2993c-like_N"/>
    <property type="match status" value="1"/>
</dbReference>
<keyword evidence="2" id="KW-0479">Metal-binding</keyword>
<dbReference type="KEGG" id="tae:TepiRe1_1947"/>
<dbReference type="GO" id="GO:0046872">
    <property type="term" value="F:metal ion binding"/>
    <property type="evidence" value="ECO:0007669"/>
    <property type="project" value="UniProtKB-KW"/>
</dbReference>
<dbReference type="OrthoDB" id="9805307at2"/>
<dbReference type="RefSeq" id="WP_013778859.1">
    <property type="nucleotide sequence ID" value="NC_015519.1"/>
</dbReference>
<dbReference type="Pfam" id="PF01557">
    <property type="entry name" value="FAA_hydrolase"/>
    <property type="match status" value="1"/>
</dbReference>
<accession>L0S2S6</accession>
<dbReference type="EMBL" id="HF563609">
    <property type="protein sequence ID" value="CCP26764.1"/>
    <property type="molecule type" value="Genomic_DNA"/>
</dbReference>
<evidence type="ECO:0000256" key="1">
    <source>
        <dbReference type="ARBA" id="ARBA00010211"/>
    </source>
</evidence>